<dbReference type="EMBL" id="AQPN01000022">
    <property type="protein sequence ID" value="EOR96205.1"/>
    <property type="molecule type" value="Genomic_DNA"/>
</dbReference>
<reference evidence="7 8" key="1">
    <citation type="journal article" date="2013" name="Genome Announc.">
        <title>Draft Genome Sequence of Arcticibacter svalbardensis Strain MN12-7T, a Member of the Family Sphingobacteriaceae Isolated from an Arctic Soil Sample.</title>
        <authorList>
            <person name="Shivaji S."/>
            <person name="Ara S."/>
            <person name="Prasad S."/>
            <person name="Manasa B.P."/>
            <person name="Begum Z."/>
            <person name="Singh A."/>
            <person name="Kumar Pinnaka A."/>
        </authorList>
    </citation>
    <scope>NUCLEOTIDE SEQUENCE [LARGE SCALE GENOMIC DNA]</scope>
    <source>
        <strain evidence="7 8">MN12-7</strain>
    </source>
</reference>
<dbReference type="PANTHER" id="PTHR43772:SF2">
    <property type="entry name" value="PUTATIVE (AFU_ORTHOLOGUE AFUA_2G04480)-RELATED"/>
    <property type="match status" value="1"/>
</dbReference>
<name>R9GXJ1_9SPHI</name>
<gene>
    <name evidence="7" type="ORF">ADIARSV_0610</name>
</gene>
<evidence type="ECO:0000256" key="6">
    <source>
        <dbReference type="PIRSR" id="PIRSR606710-2"/>
    </source>
</evidence>
<evidence type="ECO:0000256" key="3">
    <source>
        <dbReference type="ARBA" id="ARBA00022801"/>
    </source>
</evidence>
<feature type="site" description="Important for catalytic activity, responsible for pKa modulation of the active site Glu and correct orientation of both the proton donor and substrate" evidence="6">
    <location>
        <position position="169"/>
    </location>
</feature>
<keyword evidence="4" id="KW-0119">Carbohydrate metabolism</keyword>
<keyword evidence="5" id="KW-0326">Glycosidase</keyword>
<evidence type="ECO:0000256" key="5">
    <source>
        <dbReference type="ARBA" id="ARBA00023295"/>
    </source>
</evidence>
<dbReference type="PANTHER" id="PTHR43772">
    <property type="entry name" value="ENDO-1,4-BETA-XYLANASE"/>
    <property type="match status" value="1"/>
</dbReference>
<dbReference type="Gene3D" id="2.115.10.20">
    <property type="entry name" value="Glycosyl hydrolase domain, family 43"/>
    <property type="match status" value="1"/>
</dbReference>
<proteinExistence type="inferred from homology"/>
<comment type="similarity">
    <text evidence="1">Belongs to the glycosyl hydrolase 43 family.</text>
</comment>
<dbReference type="InterPro" id="IPR023296">
    <property type="entry name" value="Glyco_hydro_beta-prop_sf"/>
</dbReference>
<dbReference type="SUPFAM" id="SSF75005">
    <property type="entry name" value="Arabinanase/levansucrase/invertase"/>
    <property type="match status" value="1"/>
</dbReference>
<dbReference type="eggNOG" id="COG3507">
    <property type="taxonomic scope" value="Bacteria"/>
</dbReference>
<comment type="caution">
    <text evidence="7">The sequence shown here is derived from an EMBL/GenBank/DDBJ whole genome shotgun (WGS) entry which is preliminary data.</text>
</comment>
<evidence type="ECO:0000313" key="8">
    <source>
        <dbReference type="Proteomes" id="UP000014174"/>
    </source>
</evidence>
<keyword evidence="2" id="KW-0624">Polysaccharide degradation</keyword>
<dbReference type="PATRIC" id="fig|1150600.3.peg.600"/>
<evidence type="ECO:0000256" key="1">
    <source>
        <dbReference type="ARBA" id="ARBA00009865"/>
    </source>
</evidence>
<dbReference type="GO" id="GO:0004553">
    <property type="term" value="F:hydrolase activity, hydrolyzing O-glycosyl compounds"/>
    <property type="evidence" value="ECO:0007669"/>
    <property type="project" value="InterPro"/>
</dbReference>
<accession>R9GXJ1</accession>
<evidence type="ECO:0000313" key="7">
    <source>
        <dbReference type="EMBL" id="EOR96205.1"/>
    </source>
</evidence>
<dbReference type="AlphaFoldDB" id="R9GXJ1"/>
<dbReference type="Proteomes" id="UP000014174">
    <property type="component" value="Unassembled WGS sequence"/>
</dbReference>
<dbReference type="Pfam" id="PF04616">
    <property type="entry name" value="Glyco_hydro_43"/>
    <property type="match status" value="1"/>
</dbReference>
<keyword evidence="8" id="KW-1185">Reference proteome</keyword>
<dbReference type="InterPro" id="IPR052176">
    <property type="entry name" value="Glycosyl_Hydrlase_43_Enz"/>
</dbReference>
<dbReference type="RefSeq" id="WP_016193859.1">
    <property type="nucleotide sequence ID" value="NZ_AQPN01000022.1"/>
</dbReference>
<dbReference type="GO" id="GO:0045493">
    <property type="term" value="P:xylan catabolic process"/>
    <property type="evidence" value="ECO:0007669"/>
    <property type="project" value="UniProtKB-KW"/>
</dbReference>
<dbReference type="InterPro" id="IPR006710">
    <property type="entry name" value="Glyco_hydro_43"/>
</dbReference>
<keyword evidence="2" id="KW-0858">Xylan degradation</keyword>
<protein>
    <submittedName>
        <fullName evidence="7">Putative glycoside hydrolase, family 43</fullName>
    </submittedName>
</protein>
<evidence type="ECO:0000256" key="4">
    <source>
        <dbReference type="ARBA" id="ARBA00023277"/>
    </source>
</evidence>
<organism evidence="7 8">
    <name type="scientific">Arcticibacter svalbardensis MN12-7</name>
    <dbReference type="NCBI Taxonomy" id="1150600"/>
    <lineage>
        <taxon>Bacteria</taxon>
        <taxon>Pseudomonadati</taxon>
        <taxon>Bacteroidota</taxon>
        <taxon>Sphingobacteriia</taxon>
        <taxon>Sphingobacteriales</taxon>
        <taxon>Sphingobacteriaceae</taxon>
        <taxon>Arcticibacter</taxon>
    </lineage>
</organism>
<keyword evidence="3 7" id="KW-0378">Hydrolase</keyword>
<sequence>MIIFGPLSLLSLQSIASNNQINLKDTTFKSNGNPIIKHKYTADPAAIVYKDKVYIYTGNDVAPAGKSSYVMHDWLCFSSSDLVNWTEHPIPLRVTDFKWAQDDTWASQVIERNGKFYWYVAVEHGTIHVKSIGVAVSDSPTGPFKDARGSAIITNDMTKAASISWDDIDPTVIIDDQGQAYLFWRNTACYYAKLKPNMIELDGRINTIKQVIQIRFIRPSLTLKAKVIFLS</sequence>
<dbReference type="STRING" id="1150600.ADIARSV_0610"/>
<evidence type="ECO:0000256" key="2">
    <source>
        <dbReference type="ARBA" id="ARBA00022651"/>
    </source>
</evidence>